<gene>
    <name evidence="1" type="ORF">NCTC13184_01540</name>
</gene>
<evidence type="ECO:0000313" key="1">
    <source>
        <dbReference type="EMBL" id="SUA42188.1"/>
    </source>
</evidence>
<name>A0A378WLP8_9NOCA</name>
<dbReference type="EMBL" id="UGRU01000001">
    <property type="protein sequence ID" value="SUA42188.1"/>
    <property type="molecule type" value="Genomic_DNA"/>
</dbReference>
<evidence type="ECO:0000313" key="2">
    <source>
        <dbReference type="Proteomes" id="UP000255082"/>
    </source>
</evidence>
<reference evidence="1 2" key="1">
    <citation type="submission" date="2018-06" db="EMBL/GenBank/DDBJ databases">
        <authorList>
            <consortium name="Pathogen Informatics"/>
            <person name="Doyle S."/>
        </authorList>
    </citation>
    <scope>NUCLEOTIDE SEQUENCE [LARGE SCALE GENOMIC DNA]</scope>
    <source>
        <strain evidence="1 2">NCTC13184</strain>
    </source>
</reference>
<accession>A0A378WLP8</accession>
<organism evidence="1 2">
    <name type="scientific">Nocardia africana</name>
    <dbReference type="NCBI Taxonomy" id="134964"/>
    <lineage>
        <taxon>Bacteria</taxon>
        <taxon>Bacillati</taxon>
        <taxon>Actinomycetota</taxon>
        <taxon>Actinomycetes</taxon>
        <taxon>Mycobacteriales</taxon>
        <taxon>Nocardiaceae</taxon>
        <taxon>Nocardia</taxon>
    </lineage>
</organism>
<dbReference type="Proteomes" id="UP000255082">
    <property type="component" value="Unassembled WGS sequence"/>
</dbReference>
<sequence length="44" mass="4753">MPDGAALFYSVSAAVRHRDDFLPVEATEVDEHDLRPAARTAASP</sequence>
<protein>
    <submittedName>
        <fullName evidence="1">Uncharacterized protein</fullName>
    </submittedName>
</protein>
<proteinExistence type="predicted"/>
<dbReference type="AlphaFoldDB" id="A0A378WLP8"/>